<keyword evidence="4" id="KW-0804">Transcription</keyword>
<dbReference type="CDD" id="cd12203">
    <property type="entry name" value="GT1"/>
    <property type="match status" value="1"/>
</dbReference>
<feature type="region of interest" description="Disordered" evidence="7">
    <location>
        <begin position="138"/>
        <end position="205"/>
    </location>
</feature>
<evidence type="ECO:0000256" key="4">
    <source>
        <dbReference type="ARBA" id="ARBA00023163"/>
    </source>
</evidence>
<dbReference type="InterPro" id="IPR036770">
    <property type="entry name" value="Ankyrin_rpt-contain_sf"/>
</dbReference>
<dbReference type="PROSITE" id="PS50297">
    <property type="entry name" value="ANK_REP_REGION"/>
    <property type="match status" value="3"/>
</dbReference>
<keyword evidence="6" id="KW-0040">ANK repeat</keyword>
<dbReference type="GO" id="GO:0005634">
    <property type="term" value="C:nucleus"/>
    <property type="evidence" value="ECO:0007669"/>
    <property type="project" value="UniProtKB-SubCell"/>
</dbReference>
<comment type="subcellular location">
    <subcellularLocation>
        <location evidence="1">Nucleus</location>
    </subcellularLocation>
</comment>
<sequence length="499" mass="56988">MRFRSGGGEGGAGLGPINMMPTEAMLSPKAEISPRGPPLLQPQWGLRETKEFIGIRAELKKDFTVTKRNRTLWEMVSARMGEKGYRRTPEQCKCKWKNLANLYKGKETPDPETGRQCLFFEELHEVFTDRAKNGQRVLLESEAGSTRSRKKARRIDGDRSSDEFSDEDEVESEEEKPAGSNSRKRKGGKTVAEKTPRASGSATGGGVQEMLKDFFQQQLVMEMQWRELMEKRAHERQMSEQEWRRSMDKLERERLTIEQAWREREEQRRIRGESRAERRDALLTTLLNKLIDENDHMVAKIRKSLDFGCRIQWQNCTDRMEKVSMPQEASVAVSLRRNLSRRRSFRSVGGVDRDDRGWTLLHIGARKGDLKQVKRLLDEGMDVNVPAWGPKSKGLTPLHLAAQGGHLEIMAELLERGANIDARTLGACGTPLHSAAKERKKEAVKFLIENGAFLPDDINDSRFNPPLHYCPGLEWAYEEMKRHHRENLSAGEASDSSES</sequence>
<feature type="repeat" description="ANK" evidence="6">
    <location>
        <begin position="430"/>
        <end position="452"/>
    </location>
</feature>
<dbReference type="PRINTS" id="PR01415">
    <property type="entry name" value="ANKYRIN"/>
</dbReference>
<keyword evidence="2" id="KW-0805">Transcription regulation</keyword>
<proteinExistence type="predicted"/>
<evidence type="ECO:0000256" key="7">
    <source>
        <dbReference type="SAM" id="MobiDB-lite"/>
    </source>
</evidence>
<dbReference type="InterPro" id="IPR001005">
    <property type="entry name" value="SANT/Myb"/>
</dbReference>
<feature type="domain" description="Myb-like" evidence="8">
    <location>
        <begin position="36"/>
        <end position="100"/>
    </location>
</feature>
<dbReference type="InterPro" id="IPR044822">
    <property type="entry name" value="Myb_DNA-bind_4"/>
</dbReference>
<dbReference type="Gene3D" id="1.25.40.20">
    <property type="entry name" value="Ankyrin repeat-containing domain"/>
    <property type="match status" value="1"/>
</dbReference>
<feature type="compositionally biased region" description="Gly residues" evidence="7">
    <location>
        <begin position="1"/>
        <end position="14"/>
    </location>
</feature>
<keyword evidence="5" id="KW-0539">Nucleus</keyword>
<dbReference type="GO" id="GO:0006355">
    <property type="term" value="P:regulation of DNA-templated transcription"/>
    <property type="evidence" value="ECO:0007669"/>
    <property type="project" value="UniProtKB-ARBA"/>
</dbReference>
<organism evidence="9">
    <name type="scientific">Salix viminalis</name>
    <name type="common">Common osier</name>
    <name type="synonym">Basket willow</name>
    <dbReference type="NCBI Taxonomy" id="40686"/>
    <lineage>
        <taxon>Eukaryota</taxon>
        <taxon>Viridiplantae</taxon>
        <taxon>Streptophyta</taxon>
        <taxon>Embryophyta</taxon>
        <taxon>Tracheophyta</taxon>
        <taxon>Spermatophyta</taxon>
        <taxon>Magnoliopsida</taxon>
        <taxon>eudicotyledons</taxon>
        <taxon>Gunneridae</taxon>
        <taxon>Pentapetalae</taxon>
        <taxon>rosids</taxon>
        <taxon>fabids</taxon>
        <taxon>Malpighiales</taxon>
        <taxon>Salicaceae</taxon>
        <taxon>Saliceae</taxon>
        <taxon>Salix</taxon>
    </lineage>
</organism>
<dbReference type="SMART" id="SM00248">
    <property type="entry name" value="ANK"/>
    <property type="match status" value="3"/>
</dbReference>
<gene>
    <name evidence="9" type="ORF">SVIM_LOCUS7948</name>
</gene>
<reference evidence="9" key="1">
    <citation type="submission" date="2019-03" db="EMBL/GenBank/DDBJ databases">
        <authorList>
            <person name="Mank J."/>
            <person name="Almeida P."/>
        </authorList>
    </citation>
    <scope>NUCLEOTIDE SEQUENCE</scope>
    <source>
        <strain evidence="9">78183</strain>
    </source>
</reference>
<dbReference type="PROSITE" id="PS50088">
    <property type="entry name" value="ANK_REPEAT"/>
    <property type="match status" value="3"/>
</dbReference>
<dbReference type="Pfam" id="PF00023">
    <property type="entry name" value="Ank"/>
    <property type="match status" value="1"/>
</dbReference>
<dbReference type="PROSITE" id="PS50090">
    <property type="entry name" value="MYB_LIKE"/>
    <property type="match status" value="1"/>
</dbReference>
<dbReference type="PANTHER" id="PTHR21654">
    <property type="entry name" value="FI21293P1"/>
    <property type="match status" value="1"/>
</dbReference>
<dbReference type="SUPFAM" id="SSF48403">
    <property type="entry name" value="Ankyrin repeat"/>
    <property type="match status" value="1"/>
</dbReference>
<accession>A0A6N2K7K6</accession>
<evidence type="ECO:0000256" key="1">
    <source>
        <dbReference type="ARBA" id="ARBA00004123"/>
    </source>
</evidence>
<dbReference type="Pfam" id="PF13837">
    <property type="entry name" value="Myb_DNA-bind_4"/>
    <property type="match status" value="1"/>
</dbReference>
<evidence type="ECO:0000256" key="3">
    <source>
        <dbReference type="ARBA" id="ARBA00023125"/>
    </source>
</evidence>
<name>A0A6N2K7K6_SALVM</name>
<dbReference type="AlphaFoldDB" id="A0A6N2K7K6"/>
<dbReference type="EMBL" id="CAADRP010000001">
    <property type="protein sequence ID" value="VFU20751.1"/>
    <property type="molecule type" value="Genomic_DNA"/>
</dbReference>
<dbReference type="PANTHER" id="PTHR21654:SF84">
    <property type="entry name" value="SI:DKEY-66I24.7"/>
    <property type="match status" value="1"/>
</dbReference>
<protein>
    <recommendedName>
        <fullName evidence="8">Myb-like domain-containing protein</fullName>
    </recommendedName>
</protein>
<dbReference type="Pfam" id="PF12796">
    <property type="entry name" value="Ank_2"/>
    <property type="match status" value="1"/>
</dbReference>
<keyword evidence="3" id="KW-0238">DNA-binding</keyword>
<feature type="compositionally biased region" description="Acidic residues" evidence="7">
    <location>
        <begin position="163"/>
        <end position="174"/>
    </location>
</feature>
<dbReference type="GO" id="GO:0003677">
    <property type="term" value="F:DNA binding"/>
    <property type="evidence" value="ECO:0007669"/>
    <property type="project" value="UniProtKB-KW"/>
</dbReference>
<feature type="repeat" description="ANK" evidence="6">
    <location>
        <begin position="356"/>
        <end position="388"/>
    </location>
</feature>
<dbReference type="FunFam" id="1.10.10.60:FF:000032">
    <property type="entry name" value="Zinc finger and SCAN domain-containing 20"/>
    <property type="match status" value="1"/>
</dbReference>
<dbReference type="Gene3D" id="1.10.10.60">
    <property type="entry name" value="Homeodomain-like"/>
    <property type="match status" value="1"/>
</dbReference>
<evidence type="ECO:0000256" key="5">
    <source>
        <dbReference type="ARBA" id="ARBA00023242"/>
    </source>
</evidence>
<dbReference type="InterPro" id="IPR002110">
    <property type="entry name" value="Ankyrin_rpt"/>
</dbReference>
<evidence type="ECO:0000259" key="8">
    <source>
        <dbReference type="PROSITE" id="PS50090"/>
    </source>
</evidence>
<feature type="repeat" description="ANK" evidence="6">
    <location>
        <begin position="393"/>
        <end position="425"/>
    </location>
</feature>
<feature type="region of interest" description="Disordered" evidence="7">
    <location>
        <begin position="1"/>
        <end position="20"/>
    </location>
</feature>
<evidence type="ECO:0000256" key="6">
    <source>
        <dbReference type="PROSITE-ProRule" id="PRU00023"/>
    </source>
</evidence>
<evidence type="ECO:0000313" key="9">
    <source>
        <dbReference type="EMBL" id="VFU20751.1"/>
    </source>
</evidence>
<evidence type="ECO:0000256" key="2">
    <source>
        <dbReference type="ARBA" id="ARBA00023015"/>
    </source>
</evidence>